<protein>
    <submittedName>
        <fullName evidence="1">Uncharacterized protein</fullName>
    </submittedName>
</protein>
<dbReference type="Proteomes" id="UP000018817">
    <property type="component" value="Unassembled WGS sequence"/>
</dbReference>
<accession>W2QDB9</accession>
<sequence>MANSYMWAFAFASDISTHYERSFMDQRLRLAVDGVLVNIHLLAIPVFERHTAIVQFNLISTTLDVLYGQWRDKMIGVASDGKFAVYVIEGMELVQAERDSNNKPAQKVAPPVMPSELVLVNPRDFGENILEPRRAQLMKFWSLTQIEAAEREHRELFLANKIDDSVRSALDKEDYNTSFNDGWDILEEAVKPKTYSHLRQFCCGLATVFANTASVESDFSVLKWELNDRRTALTSLALEGIFQAKQFDQLSKLSERK</sequence>
<dbReference type="STRING" id="761204.W2QDB9"/>
<gene>
    <name evidence="1" type="ORF">PPTG_10138</name>
</gene>
<reference evidence="1 2" key="2">
    <citation type="submission" date="2013-11" db="EMBL/GenBank/DDBJ databases">
        <title>The Genome Sequence of Phytophthora parasitica INRA-310.</title>
        <authorList>
            <consortium name="The Broad Institute Genomics Platform"/>
            <person name="Russ C."/>
            <person name="Tyler B."/>
            <person name="Panabieres F."/>
            <person name="Shan W."/>
            <person name="Tripathy S."/>
            <person name="Grunwald N."/>
            <person name="Machado M."/>
            <person name="Johnson C.S."/>
            <person name="Arredondo F."/>
            <person name="Hong C."/>
            <person name="Coffey M."/>
            <person name="Young S.K."/>
            <person name="Zeng Q."/>
            <person name="Gargeya S."/>
            <person name="Fitzgerald M."/>
            <person name="Abouelleil A."/>
            <person name="Alvarado L."/>
            <person name="Chapman S.B."/>
            <person name="Gainer-Dewar J."/>
            <person name="Goldberg J."/>
            <person name="Griggs A."/>
            <person name="Gujja S."/>
            <person name="Hansen M."/>
            <person name="Howarth C."/>
            <person name="Imamovic A."/>
            <person name="Ireland A."/>
            <person name="Larimer J."/>
            <person name="McCowan C."/>
            <person name="Murphy C."/>
            <person name="Pearson M."/>
            <person name="Poon T.W."/>
            <person name="Priest M."/>
            <person name="Roberts A."/>
            <person name="Saif S."/>
            <person name="Shea T."/>
            <person name="Sykes S."/>
            <person name="Wortman J."/>
            <person name="Nusbaum C."/>
            <person name="Birren B."/>
        </authorList>
    </citation>
    <scope>NUCLEOTIDE SEQUENCE [LARGE SCALE GENOMIC DNA]</scope>
    <source>
        <strain evidence="1 2">INRA-310</strain>
    </source>
</reference>
<dbReference type="GeneID" id="20179785"/>
<dbReference type="VEuPathDB" id="FungiDB:PPTG_10138"/>
<dbReference type="PANTHER" id="PTHR37067:SF3">
    <property type="entry name" value="PX DOMAIN-CONTAINING PROTEIN"/>
    <property type="match status" value="1"/>
</dbReference>
<proteinExistence type="predicted"/>
<dbReference type="AlphaFoldDB" id="W2QDB9"/>
<reference evidence="2" key="1">
    <citation type="submission" date="2011-12" db="EMBL/GenBank/DDBJ databases">
        <authorList>
            <consortium name="The Broad Institute Genome Sequencing Platform"/>
            <person name="Russ C."/>
            <person name="Tyler B."/>
            <person name="Panabieres F."/>
            <person name="Shan W."/>
            <person name="Tripathy S."/>
            <person name="Grunwald N."/>
            <person name="Machado M."/>
            <person name="Young S.K."/>
            <person name="Zeng Q."/>
            <person name="Gargeya S."/>
            <person name="Fitzgerald M."/>
            <person name="Haas B."/>
            <person name="Abouelleil A."/>
            <person name="Alvarado L."/>
            <person name="Arachchi H.M."/>
            <person name="Berlin A."/>
            <person name="Chapman S.B."/>
            <person name="Gearin G."/>
            <person name="Goldberg J."/>
            <person name="Griggs A."/>
            <person name="Gujja S."/>
            <person name="Hansen M."/>
            <person name="Heiman D."/>
            <person name="Howarth C."/>
            <person name="Larimer J."/>
            <person name="Lui A."/>
            <person name="MacDonald P.J.P."/>
            <person name="McCowen C."/>
            <person name="Montmayeur A."/>
            <person name="Murphy C."/>
            <person name="Neiman D."/>
            <person name="Pearson M."/>
            <person name="Priest M."/>
            <person name="Roberts A."/>
            <person name="Saif S."/>
            <person name="Shea T."/>
            <person name="Sisk P."/>
            <person name="Stolte C."/>
            <person name="Sykes S."/>
            <person name="Wortman J."/>
            <person name="Nusbaum C."/>
            <person name="Birren B."/>
        </authorList>
    </citation>
    <scope>NUCLEOTIDE SEQUENCE [LARGE SCALE GENOMIC DNA]</scope>
    <source>
        <strain evidence="2">INRA-310</strain>
    </source>
</reference>
<dbReference type="EMBL" id="KI669580">
    <property type="protein sequence ID" value="ETN11188.1"/>
    <property type="molecule type" value="Genomic_DNA"/>
</dbReference>
<organism evidence="1 2">
    <name type="scientific">Phytophthora nicotianae (strain INRA-310)</name>
    <name type="common">Phytophthora parasitica</name>
    <dbReference type="NCBI Taxonomy" id="761204"/>
    <lineage>
        <taxon>Eukaryota</taxon>
        <taxon>Sar</taxon>
        <taxon>Stramenopiles</taxon>
        <taxon>Oomycota</taxon>
        <taxon>Peronosporomycetes</taxon>
        <taxon>Peronosporales</taxon>
        <taxon>Peronosporaceae</taxon>
        <taxon>Phytophthora</taxon>
    </lineage>
</organism>
<evidence type="ECO:0000313" key="1">
    <source>
        <dbReference type="EMBL" id="ETN11188.1"/>
    </source>
</evidence>
<evidence type="ECO:0000313" key="2">
    <source>
        <dbReference type="Proteomes" id="UP000018817"/>
    </source>
</evidence>
<name>W2QDB9_PHYN3</name>
<dbReference type="PANTHER" id="PTHR37067">
    <property type="entry name" value="PX DOMAIN-CONTAINING PROTEIN"/>
    <property type="match status" value="1"/>
</dbReference>
<dbReference type="RefSeq" id="XP_008903668.1">
    <property type="nucleotide sequence ID" value="XM_008905420.1"/>
</dbReference>